<dbReference type="SMART" id="SM00228">
    <property type="entry name" value="PDZ"/>
    <property type="match status" value="1"/>
</dbReference>
<feature type="region of interest" description="Disordered" evidence="7">
    <location>
        <begin position="355"/>
        <end position="374"/>
    </location>
</feature>
<reference evidence="12" key="1">
    <citation type="journal article" date="2015" name="PLoS Genet.">
        <title>Genome Sequence and Transcriptome Analyses of Chrysochromulina tobin: Metabolic Tools for Enhanced Algal Fitness in the Prominent Order Prymnesiales (Haptophyceae).</title>
        <authorList>
            <person name="Hovde B.T."/>
            <person name="Deodato C.R."/>
            <person name="Hunsperger H.M."/>
            <person name="Ryken S.A."/>
            <person name="Yost W."/>
            <person name="Jha R.K."/>
            <person name="Patterson J."/>
            <person name="Monnat R.J. Jr."/>
            <person name="Barlow S.B."/>
            <person name="Starkenburg S.R."/>
            <person name="Cattolico R.A."/>
        </authorList>
    </citation>
    <scope>NUCLEOTIDE SEQUENCE</scope>
    <source>
        <strain evidence="12">CCMP291</strain>
    </source>
</reference>
<dbReference type="Gene3D" id="2.30.42.10">
    <property type="match status" value="1"/>
</dbReference>
<dbReference type="InterPro" id="IPR008271">
    <property type="entry name" value="Ser/Thr_kinase_AS"/>
</dbReference>
<dbReference type="EMBL" id="JWZX01002867">
    <property type="protein sequence ID" value="KOO26328.1"/>
    <property type="molecule type" value="Genomic_DNA"/>
</dbReference>
<evidence type="ECO:0000256" key="3">
    <source>
        <dbReference type="ARBA" id="ARBA00022840"/>
    </source>
</evidence>
<keyword evidence="6" id="KW-0175">Coiled coil</keyword>
<dbReference type="InterPro" id="IPR011009">
    <property type="entry name" value="Kinase-like_dom_sf"/>
</dbReference>
<keyword evidence="1 5" id="KW-0547">Nucleotide-binding</keyword>
<keyword evidence="2" id="KW-0833">Ubl conjugation pathway</keyword>
<evidence type="ECO:0000256" key="4">
    <source>
        <dbReference type="PROSITE-ProRule" id="PRU00175"/>
    </source>
</evidence>
<feature type="domain" description="Protein kinase" evidence="8">
    <location>
        <begin position="409"/>
        <end position="691"/>
    </location>
</feature>
<dbReference type="Gene3D" id="3.30.40.10">
    <property type="entry name" value="Zinc/RING finger domain, C3HC4 (zinc finger)"/>
    <property type="match status" value="1"/>
</dbReference>
<keyword evidence="4" id="KW-0862">Zinc</keyword>
<dbReference type="PROSITE" id="PS50011">
    <property type="entry name" value="PROTEIN_KINASE_DOM"/>
    <property type="match status" value="1"/>
</dbReference>
<protein>
    <submittedName>
        <fullName evidence="11">Protein kinase superfamily protein</fullName>
    </submittedName>
</protein>
<keyword evidence="11" id="KW-0808">Transferase</keyword>
<keyword evidence="4" id="KW-0479">Metal-binding</keyword>
<name>A0A0M0JJA8_9EUKA</name>
<evidence type="ECO:0000256" key="1">
    <source>
        <dbReference type="ARBA" id="ARBA00022741"/>
    </source>
</evidence>
<dbReference type="PROSITE" id="PS50106">
    <property type="entry name" value="PDZ"/>
    <property type="match status" value="1"/>
</dbReference>
<dbReference type="InterPro" id="IPR001478">
    <property type="entry name" value="PDZ"/>
</dbReference>
<dbReference type="InterPro" id="IPR051348">
    <property type="entry name" value="U-box_ubiquitin_ligases"/>
</dbReference>
<dbReference type="InterPro" id="IPR036034">
    <property type="entry name" value="PDZ_sf"/>
</dbReference>
<proteinExistence type="predicted"/>
<dbReference type="GO" id="GO:0004672">
    <property type="term" value="F:protein kinase activity"/>
    <property type="evidence" value="ECO:0007669"/>
    <property type="project" value="InterPro"/>
</dbReference>
<evidence type="ECO:0000256" key="2">
    <source>
        <dbReference type="ARBA" id="ARBA00022786"/>
    </source>
</evidence>
<accession>A0A0M0JJA8</accession>
<dbReference type="Proteomes" id="UP000037460">
    <property type="component" value="Unassembled WGS sequence"/>
</dbReference>
<dbReference type="OrthoDB" id="4062651at2759"/>
<evidence type="ECO:0000259" key="10">
    <source>
        <dbReference type="PROSITE" id="PS50106"/>
    </source>
</evidence>
<keyword evidence="11" id="KW-0418">Kinase</keyword>
<dbReference type="Gene3D" id="1.10.510.10">
    <property type="entry name" value="Transferase(Phosphotransferase) domain 1"/>
    <property type="match status" value="1"/>
</dbReference>
<evidence type="ECO:0000256" key="7">
    <source>
        <dbReference type="SAM" id="MobiDB-lite"/>
    </source>
</evidence>
<dbReference type="SUPFAM" id="SSF50156">
    <property type="entry name" value="PDZ domain-like"/>
    <property type="match status" value="1"/>
</dbReference>
<evidence type="ECO:0000256" key="5">
    <source>
        <dbReference type="PROSITE-ProRule" id="PRU10141"/>
    </source>
</evidence>
<dbReference type="PROSITE" id="PS00107">
    <property type="entry name" value="PROTEIN_KINASE_ATP"/>
    <property type="match status" value="1"/>
</dbReference>
<evidence type="ECO:0000313" key="11">
    <source>
        <dbReference type="EMBL" id="KOO26328.1"/>
    </source>
</evidence>
<dbReference type="PANTHER" id="PTHR45647:SF139">
    <property type="entry name" value="OS02G0152300 PROTEIN"/>
    <property type="match status" value="1"/>
</dbReference>
<dbReference type="SUPFAM" id="SSF56112">
    <property type="entry name" value="Protein kinase-like (PK-like)"/>
    <property type="match status" value="1"/>
</dbReference>
<evidence type="ECO:0000313" key="12">
    <source>
        <dbReference type="Proteomes" id="UP000037460"/>
    </source>
</evidence>
<feature type="coiled-coil region" evidence="6">
    <location>
        <begin position="680"/>
        <end position="710"/>
    </location>
</feature>
<dbReference type="GO" id="GO:0005524">
    <property type="term" value="F:ATP binding"/>
    <property type="evidence" value="ECO:0007669"/>
    <property type="project" value="UniProtKB-UniRule"/>
</dbReference>
<dbReference type="SUPFAM" id="SSF57850">
    <property type="entry name" value="RING/U-box"/>
    <property type="match status" value="1"/>
</dbReference>
<keyword evidence="3 5" id="KW-0067">ATP-binding</keyword>
<dbReference type="PROSITE" id="PS50089">
    <property type="entry name" value="ZF_RING_2"/>
    <property type="match status" value="1"/>
</dbReference>
<evidence type="ECO:0000259" key="9">
    <source>
        <dbReference type="PROSITE" id="PS50089"/>
    </source>
</evidence>
<dbReference type="InterPro" id="IPR001841">
    <property type="entry name" value="Znf_RING"/>
</dbReference>
<dbReference type="Gene3D" id="3.30.200.20">
    <property type="entry name" value="Phosphorylase Kinase, domain 1"/>
    <property type="match status" value="1"/>
</dbReference>
<dbReference type="PANTHER" id="PTHR45647">
    <property type="entry name" value="OS02G0152300 PROTEIN"/>
    <property type="match status" value="1"/>
</dbReference>
<dbReference type="Pfam" id="PF00069">
    <property type="entry name" value="Pkinase"/>
    <property type="match status" value="1"/>
</dbReference>
<dbReference type="PROSITE" id="PS00108">
    <property type="entry name" value="PROTEIN_KINASE_ST"/>
    <property type="match status" value="1"/>
</dbReference>
<keyword evidence="4" id="KW-0863">Zinc-finger</keyword>
<keyword evidence="12" id="KW-1185">Reference proteome</keyword>
<feature type="binding site" evidence="5">
    <location>
        <position position="443"/>
    </location>
    <ligand>
        <name>ATP</name>
        <dbReference type="ChEBI" id="CHEBI:30616"/>
    </ligand>
</feature>
<dbReference type="InterPro" id="IPR013083">
    <property type="entry name" value="Znf_RING/FYVE/PHD"/>
</dbReference>
<dbReference type="GO" id="GO:0008270">
    <property type="term" value="F:zinc ion binding"/>
    <property type="evidence" value="ECO:0007669"/>
    <property type="project" value="UniProtKB-KW"/>
</dbReference>
<sequence>MEYGMPPPPPSAPPSTAAITRAIEIAALELTRSALSSPSLEVSSRAPRHVRDKFLKASCAGQMSTEEVNSLVRSSCKGVHPLVQCVTAELRTVVDPRLERIRSGCNDMLKLRVADAVKAIRSPATAAISPADHAKRIIKRIDEAHAKAQAKLSAVMTTNVEAQRSSWSRQIEPLLEQGGPDSESVLGHDLLARVCALAVELRCVKAYTTEEALNARLTEAAAVEAGVAAADMAEAVGEQAAVEEAIARLRLARDAAELGVALVAARMANVPASVVELAEMRLGEMQALPPTPRGAPPVAAPITAPPVAPAASTAADDSAVPSALARPDGALPRALVRRMTEKERIEAAIAASRTADPFPSGARGGATPAPMPAPLPPMPMTARRRNLGALDQDAVQLRADDITRATDGWAASRVLGKGGFGTVFAVDEGRLGALGHSGKVAVKRMDDGNMQGVHQLQNEIDILALCRHEHLLPLLGFCLEAEARCLVYPLMAGGTLEDALSSSAATPLTWKARVRILSATARALLFLHTPSGAKGVILHRDVKSANILLDHHLNAKLSDVGLALLNPRQKANLWGTKVIGHLSDEVTGTIGYLDPIYMASGMYTTMADAYAMGITMLVSFTGVDAVCAMRTCNEMLEAPSRAYEYADARAEWPNDETCTRLAQIIQGIVCGDRPSRRTPFDQAVSELDEMADELRLMEAKEERQKRLTQDQGAVAAVEGKATPGEARVAKECQICMAAPREVRFACGHLVACEACTEDLLATSGQRVPQNKCPTCRARIVLLPGSKGGSEKCYEATYVAQDCPPPPQLDPPKWRIEESALFQPGARDEVVFRHPGMTGLHIGSVRSMPGRTVITGVTPGSPADHLQVHPGSEIVAVNGQSTQGLERSALLDLCTTRPLKMTLVLPASLAPEMGVVASGGRRREHLANHARLAPERVTCAGRRREHLAFEHLSRQ</sequence>
<gene>
    <name evidence="11" type="ORF">Ctob_003782</name>
</gene>
<dbReference type="Pfam" id="PF13920">
    <property type="entry name" value="zf-C3HC4_3"/>
    <property type="match status" value="1"/>
</dbReference>
<comment type="caution">
    <text evidence="11">The sequence shown here is derived from an EMBL/GenBank/DDBJ whole genome shotgun (WGS) entry which is preliminary data.</text>
</comment>
<organism evidence="11 12">
    <name type="scientific">Chrysochromulina tobinii</name>
    <dbReference type="NCBI Taxonomy" id="1460289"/>
    <lineage>
        <taxon>Eukaryota</taxon>
        <taxon>Haptista</taxon>
        <taxon>Haptophyta</taxon>
        <taxon>Prymnesiophyceae</taxon>
        <taxon>Prymnesiales</taxon>
        <taxon>Chrysochromulinaceae</taxon>
        <taxon>Chrysochromulina</taxon>
    </lineage>
</organism>
<dbReference type="SMART" id="SM00220">
    <property type="entry name" value="S_TKc"/>
    <property type="match status" value="1"/>
</dbReference>
<evidence type="ECO:0000259" key="8">
    <source>
        <dbReference type="PROSITE" id="PS50011"/>
    </source>
</evidence>
<dbReference type="AlphaFoldDB" id="A0A0M0JJA8"/>
<dbReference type="InterPro" id="IPR017441">
    <property type="entry name" value="Protein_kinase_ATP_BS"/>
</dbReference>
<feature type="domain" description="PDZ" evidence="10">
    <location>
        <begin position="835"/>
        <end position="884"/>
    </location>
</feature>
<dbReference type="InterPro" id="IPR000719">
    <property type="entry name" value="Prot_kinase_dom"/>
</dbReference>
<feature type="domain" description="RING-type" evidence="9">
    <location>
        <begin position="732"/>
        <end position="776"/>
    </location>
</feature>
<evidence type="ECO:0000256" key="6">
    <source>
        <dbReference type="SAM" id="Coils"/>
    </source>
</evidence>